<evidence type="ECO:0000256" key="6">
    <source>
        <dbReference type="ARBA" id="ARBA00022801"/>
    </source>
</evidence>
<dbReference type="GO" id="GO:0046872">
    <property type="term" value="F:metal ion binding"/>
    <property type="evidence" value="ECO:0007669"/>
    <property type="project" value="UniProtKB-KW"/>
</dbReference>
<feature type="active site" evidence="8">
    <location>
        <position position="49"/>
    </location>
</feature>
<keyword evidence="8" id="KW-0479">Metal-binding</keyword>
<dbReference type="GO" id="GO:0005737">
    <property type="term" value="C:cytoplasm"/>
    <property type="evidence" value="ECO:0007669"/>
    <property type="project" value="UniProtKB-SubCell"/>
</dbReference>
<dbReference type="SUPFAM" id="SSF69065">
    <property type="entry name" value="RNase III domain-like"/>
    <property type="match status" value="1"/>
</dbReference>
<dbReference type="EC" id="3.1.26.3" evidence="8"/>
<dbReference type="GO" id="GO:0008033">
    <property type="term" value="P:tRNA processing"/>
    <property type="evidence" value="ECO:0007669"/>
    <property type="project" value="UniProtKB-KW"/>
</dbReference>
<dbReference type="PANTHER" id="PTHR11207:SF0">
    <property type="entry name" value="RIBONUCLEASE 3"/>
    <property type="match status" value="1"/>
</dbReference>
<feature type="binding site" evidence="8">
    <location>
        <position position="121"/>
    </location>
    <ligand>
        <name>Mg(2+)</name>
        <dbReference type="ChEBI" id="CHEBI:18420"/>
    </ligand>
</feature>
<name>A0A024LQ71_9HYPH</name>
<dbReference type="InterPro" id="IPR036389">
    <property type="entry name" value="RNase_III_sf"/>
</dbReference>
<keyword evidence="8" id="KW-0819">tRNA processing</keyword>
<evidence type="ECO:0000256" key="5">
    <source>
        <dbReference type="ARBA" id="ARBA00022759"/>
    </source>
</evidence>
<gene>
    <name evidence="8 11" type="primary">rnc</name>
    <name evidence="11" type="ORF">BN1046_00791</name>
</gene>
<keyword evidence="8" id="KW-0698">rRNA processing</keyword>
<keyword evidence="6 8" id="KW-0378">Hydrolase</keyword>
<dbReference type="PROSITE" id="PS00517">
    <property type="entry name" value="RNASE_3_1"/>
    <property type="match status" value="1"/>
</dbReference>
<dbReference type="NCBIfam" id="TIGR02191">
    <property type="entry name" value="RNaseIII"/>
    <property type="match status" value="1"/>
</dbReference>
<dbReference type="GO" id="GO:0006397">
    <property type="term" value="P:mRNA processing"/>
    <property type="evidence" value="ECO:0007669"/>
    <property type="project" value="UniProtKB-UniRule"/>
</dbReference>
<organism evidence="11">
    <name type="scientific">Bartonella schoenbuchensis</name>
    <dbReference type="NCBI Taxonomy" id="165694"/>
    <lineage>
        <taxon>Bacteria</taxon>
        <taxon>Pseudomonadati</taxon>
        <taxon>Pseudomonadota</taxon>
        <taxon>Alphaproteobacteria</taxon>
        <taxon>Hyphomicrobiales</taxon>
        <taxon>Bartonellaceae</taxon>
        <taxon>Bartonella</taxon>
    </lineage>
</organism>
<feature type="domain" description="RNase III" evidence="10">
    <location>
        <begin position="7"/>
        <end position="132"/>
    </location>
</feature>
<dbReference type="GO" id="GO:0019843">
    <property type="term" value="F:rRNA binding"/>
    <property type="evidence" value="ECO:0007669"/>
    <property type="project" value="UniProtKB-KW"/>
</dbReference>
<keyword evidence="8" id="KW-0963">Cytoplasm</keyword>
<dbReference type="GO" id="GO:0006364">
    <property type="term" value="P:rRNA processing"/>
    <property type="evidence" value="ECO:0007669"/>
    <property type="project" value="UniProtKB-UniRule"/>
</dbReference>
<feature type="binding site" evidence="8">
    <location>
        <position position="45"/>
    </location>
    <ligand>
        <name>Mg(2+)</name>
        <dbReference type="ChEBI" id="CHEBI:18420"/>
    </ligand>
</feature>
<comment type="similarity">
    <text evidence="2">Belongs to the ribonuclease III family.</text>
</comment>
<evidence type="ECO:0000259" key="9">
    <source>
        <dbReference type="PROSITE" id="PS50137"/>
    </source>
</evidence>
<dbReference type="Pfam" id="PF00035">
    <property type="entry name" value="dsrm"/>
    <property type="match status" value="1"/>
</dbReference>
<keyword evidence="8" id="KW-0699">rRNA-binding</keyword>
<reference evidence="11" key="2">
    <citation type="submission" date="2014-05" db="EMBL/GenBank/DDBJ databases">
        <title>Genome sequencing of Bartonella spp. isolated from human blood.</title>
        <authorList>
            <person name="Raoult D."/>
        </authorList>
    </citation>
    <scope>NUCLEOTIDE SEQUENCE</scope>
    <source>
        <strain evidence="11">MVT06</strain>
    </source>
</reference>
<dbReference type="SMART" id="SM00358">
    <property type="entry name" value="DSRM"/>
    <property type="match status" value="1"/>
</dbReference>
<evidence type="ECO:0000256" key="4">
    <source>
        <dbReference type="ARBA" id="ARBA00022722"/>
    </source>
</evidence>
<comment type="catalytic activity">
    <reaction evidence="1 8">
        <text>Endonucleolytic cleavage to 5'-phosphomonoester.</text>
        <dbReference type="EC" id="3.1.26.3"/>
    </reaction>
</comment>
<dbReference type="PROSITE" id="PS50137">
    <property type="entry name" value="DS_RBD"/>
    <property type="match status" value="1"/>
</dbReference>
<comment type="cofactor">
    <cofactor evidence="8">
        <name>Mg(2+)</name>
        <dbReference type="ChEBI" id="CHEBI:18420"/>
    </cofactor>
</comment>
<dbReference type="GO" id="GO:0004525">
    <property type="term" value="F:ribonuclease III activity"/>
    <property type="evidence" value="ECO:0007669"/>
    <property type="project" value="UniProtKB-UniRule"/>
</dbReference>
<evidence type="ECO:0000256" key="8">
    <source>
        <dbReference type="HAMAP-Rule" id="MF_00104"/>
    </source>
</evidence>
<dbReference type="InterPro" id="IPR000999">
    <property type="entry name" value="RNase_III_dom"/>
</dbReference>
<dbReference type="CDD" id="cd10845">
    <property type="entry name" value="DSRM_RNAse_III_family"/>
    <property type="match status" value="1"/>
</dbReference>
<dbReference type="Pfam" id="PF14622">
    <property type="entry name" value="Ribonucleas_3_3"/>
    <property type="match status" value="1"/>
</dbReference>
<keyword evidence="5 8" id="KW-0255">Endonuclease</keyword>
<proteinExistence type="inferred from homology"/>
<keyword evidence="4 8" id="KW-0540">Nuclease</keyword>
<reference evidence="11" key="1">
    <citation type="submission" date="2013-11" db="EMBL/GenBank/DDBJ databases">
        <authorList>
            <person name="GENOMES U."/>
        </authorList>
    </citation>
    <scope>NUCLEOTIDE SEQUENCE</scope>
    <source>
        <strain evidence="11">MVT06</strain>
    </source>
</reference>
<dbReference type="SMART" id="SM00535">
    <property type="entry name" value="RIBOc"/>
    <property type="match status" value="1"/>
</dbReference>
<keyword evidence="7 8" id="KW-0694">RNA-binding</keyword>
<evidence type="ECO:0000259" key="10">
    <source>
        <dbReference type="PROSITE" id="PS50142"/>
    </source>
</evidence>
<dbReference type="CDD" id="cd00593">
    <property type="entry name" value="RIBOc"/>
    <property type="match status" value="1"/>
</dbReference>
<dbReference type="GO" id="GO:0003725">
    <property type="term" value="F:double-stranded RNA binding"/>
    <property type="evidence" value="ECO:0007669"/>
    <property type="project" value="TreeGrafter"/>
</dbReference>
<evidence type="ECO:0000256" key="3">
    <source>
        <dbReference type="ARBA" id="ARBA00022664"/>
    </source>
</evidence>
<dbReference type="Gene3D" id="3.30.160.20">
    <property type="match status" value="1"/>
</dbReference>
<dbReference type="PANTHER" id="PTHR11207">
    <property type="entry name" value="RIBONUCLEASE III"/>
    <property type="match status" value="1"/>
</dbReference>
<dbReference type="PROSITE" id="PS50142">
    <property type="entry name" value="RNASE_3_2"/>
    <property type="match status" value="1"/>
</dbReference>
<evidence type="ECO:0000256" key="7">
    <source>
        <dbReference type="ARBA" id="ARBA00022884"/>
    </source>
</evidence>
<dbReference type="HAMAP" id="MF_00104">
    <property type="entry name" value="RNase_III"/>
    <property type="match status" value="1"/>
</dbReference>
<dbReference type="InterPro" id="IPR011907">
    <property type="entry name" value="RNase_III"/>
</dbReference>
<keyword evidence="8" id="KW-0460">Magnesium</keyword>
<dbReference type="AlphaFoldDB" id="A0A024LQ71"/>
<evidence type="ECO:0000256" key="1">
    <source>
        <dbReference type="ARBA" id="ARBA00000109"/>
    </source>
</evidence>
<dbReference type="SUPFAM" id="SSF54768">
    <property type="entry name" value="dsRNA-binding domain-like"/>
    <property type="match status" value="1"/>
</dbReference>
<feature type="binding site" evidence="8">
    <location>
        <position position="118"/>
    </location>
    <ligand>
        <name>Mg(2+)</name>
        <dbReference type="ChEBI" id="CHEBI:18420"/>
    </ligand>
</feature>
<feature type="active site" evidence="8">
    <location>
        <position position="121"/>
    </location>
</feature>
<sequence>MMKRHIIDQLEKLTGHRFKNENRLKRALTHSSVQGLAEGNYERLEFLGDRVLGLLVAEMLYQFFPHASEGELSVRLNGLVNTQTCAEIALEMGLPDMIHVGFEMKNLENRRVANMYADVIEALIAVMYLDGDLECVRSFIRKYWQDRARKMDAGRRDAKTELQEWAHTQDGAQPQYRVVKRYGPDHDPIFMVEVKVFGFAPEIGQGSSKRHAERVAAEKILRREGVWQSIEKSDHE</sequence>
<dbReference type="GO" id="GO:0010468">
    <property type="term" value="P:regulation of gene expression"/>
    <property type="evidence" value="ECO:0007669"/>
    <property type="project" value="TreeGrafter"/>
</dbReference>
<evidence type="ECO:0000256" key="2">
    <source>
        <dbReference type="ARBA" id="ARBA00010183"/>
    </source>
</evidence>
<evidence type="ECO:0000313" key="11">
    <source>
        <dbReference type="EMBL" id="CDP79886.1"/>
    </source>
</evidence>
<dbReference type="Gene3D" id="1.10.1520.10">
    <property type="entry name" value="Ribonuclease III domain"/>
    <property type="match status" value="1"/>
</dbReference>
<protein>
    <recommendedName>
        <fullName evidence="8">Ribonuclease 3</fullName>
        <ecNumber evidence="8">3.1.26.3</ecNumber>
    </recommendedName>
    <alternativeName>
        <fullName evidence="8">Ribonuclease III</fullName>
        <shortName evidence="8">RNase III</shortName>
    </alternativeName>
</protein>
<comment type="function">
    <text evidence="8">Digests double-stranded RNA. Involved in the processing of primary rRNA transcript to yield the immediate precursors to the large and small rRNAs (23S and 16S). Processes some mRNAs, and tRNAs when they are encoded in the rRNA operon. Processes pre-crRNA and tracrRNA of type II CRISPR loci if present in the organism.</text>
</comment>
<comment type="subcellular location">
    <subcellularLocation>
        <location evidence="8">Cytoplasm</location>
    </subcellularLocation>
</comment>
<feature type="domain" description="DRBM" evidence="9">
    <location>
        <begin position="157"/>
        <end position="226"/>
    </location>
</feature>
<keyword evidence="3 8" id="KW-0507">mRNA processing</keyword>
<dbReference type="InterPro" id="IPR014720">
    <property type="entry name" value="dsRBD_dom"/>
</dbReference>
<dbReference type="EMBL" id="HG977196">
    <property type="protein sequence ID" value="CDP79886.1"/>
    <property type="molecule type" value="Genomic_DNA"/>
</dbReference>
<accession>A0A024LQ71</accession>
<comment type="subunit">
    <text evidence="8">Homodimer.</text>
</comment>